<feature type="transmembrane region" description="Helical" evidence="7">
    <location>
        <begin position="328"/>
        <end position="345"/>
    </location>
</feature>
<dbReference type="OrthoDB" id="5588846at2759"/>
<keyword evidence="3 7" id="KW-0812">Transmembrane</keyword>
<dbReference type="EMBL" id="DF237185">
    <property type="protein sequence ID" value="GAQ85466.1"/>
    <property type="molecule type" value="Genomic_DNA"/>
</dbReference>
<dbReference type="InterPro" id="IPR036259">
    <property type="entry name" value="MFS_trans_sf"/>
</dbReference>
<comment type="subcellular location">
    <subcellularLocation>
        <location evidence="1">Membrane</location>
        <topology evidence="1">Multi-pass membrane protein</topology>
    </subcellularLocation>
</comment>
<dbReference type="STRING" id="105231.A0A0U9I7N0"/>
<evidence type="ECO:0000259" key="8">
    <source>
        <dbReference type="PROSITE" id="PS51382"/>
    </source>
</evidence>
<dbReference type="PANTHER" id="PTHR23510">
    <property type="entry name" value="INNER MEMBRANE TRANSPORT PROTEIN YAJR"/>
    <property type="match status" value="1"/>
</dbReference>
<feature type="transmembrane region" description="Helical" evidence="7">
    <location>
        <begin position="263"/>
        <end position="281"/>
    </location>
</feature>
<comment type="similarity">
    <text evidence="2">Belongs to the major facilitator superfamily.</text>
</comment>
<protein>
    <submittedName>
        <fullName evidence="9">Major facilitator superfamily protein</fullName>
    </submittedName>
</protein>
<keyword evidence="10" id="KW-1185">Reference proteome</keyword>
<feature type="transmembrane region" description="Helical" evidence="7">
    <location>
        <begin position="389"/>
        <end position="410"/>
    </location>
</feature>
<dbReference type="GO" id="GO:0016020">
    <property type="term" value="C:membrane"/>
    <property type="evidence" value="ECO:0000318"/>
    <property type="project" value="GO_Central"/>
</dbReference>
<dbReference type="InterPro" id="IPR011701">
    <property type="entry name" value="MFS"/>
</dbReference>
<dbReference type="InterPro" id="IPR045264">
    <property type="entry name" value="SPXM_SPX_plant"/>
</dbReference>
<feature type="transmembrane region" description="Helical" evidence="7">
    <location>
        <begin position="430"/>
        <end position="450"/>
    </location>
</feature>
<feature type="transmembrane region" description="Helical" evidence="7">
    <location>
        <begin position="618"/>
        <end position="639"/>
    </location>
</feature>
<evidence type="ECO:0000313" key="10">
    <source>
        <dbReference type="Proteomes" id="UP000054558"/>
    </source>
</evidence>
<dbReference type="InterPro" id="IPR004331">
    <property type="entry name" value="SPX_dom"/>
</dbReference>
<dbReference type="Pfam" id="PF03105">
    <property type="entry name" value="SPX"/>
    <property type="match status" value="1"/>
</dbReference>
<evidence type="ECO:0000256" key="5">
    <source>
        <dbReference type="ARBA" id="ARBA00023136"/>
    </source>
</evidence>
<reference evidence="9 10" key="1">
    <citation type="journal article" date="2014" name="Nat. Commun.">
        <title>Klebsormidium flaccidum genome reveals primary factors for plant terrestrial adaptation.</title>
        <authorList>
            <person name="Hori K."/>
            <person name="Maruyama F."/>
            <person name="Fujisawa T."/>
            <person name="Togashi T."/>
            <person name="Yamamoto N."/>
            <person name="Seo M."/>
            <person name="Sato S."/>
            <person name="Yamada T."/>
            <person name="Mori H."/>
            <person name="Tajima N."/>
            <person name="Moriyama T."/>
            <person name="Ikeuchi M."/>
            <person name="Watanabe M."/>
            <person name="Wada H."/>
            <person name="Kobayashi K."/>
            <person name="Saito M."/>
            <person name="Masuda T."/>
            <person name="Sasaki-Sekimoto Y."/>
            <person name="Mashiguchi K."/>
            <person name="Awai K."/>
            <person name="Shimojima M."/>
            <person name="Masuda S."/>
            <person name="Iwai M."/>
            <person name="Nobusawa T."/>
            <person name="Narise T."/>
            <person name="Kondo S."/>
            <person name="Saito H."/>
            <person name="Sato R."/>
            <person name="Murakawa M."/>
            <person name="Ihara Y."/>
            <person name="Oshima-Yamada Y."/>
            <person name="Ohtaka K."/>
            <person name="Satoh M."/>
            <person name="Sonobe K."/>
            <person name="Ishii M."/>
            <person name="Ohtani R."/>
            <person name="Kanamori-Sato M."/>
            <person name="Honoki R."/>
            <person name="Miyazaki D."/>
            <person name="Mochizuki H."/>
            <person name="Umetsu J."/>
            <person name="Higashi K."/>
            <person name="Shibata D."/>
            <person name="Kamiya Y."/>
            <person name="Sato N."/>
            <person name="Nakamura Y."/>
            <person name="Tabata S."/>
            <person name="Ida S."/>
            <person name="Kurokawa K."/>
            <person name="Ohta H."/>
        </authorList>
    </citation>
    <scope>NUCLEOTIDE SEQUENCE [LARGE SCALE GENOMIC DNA]</scope>
    <source>
        <strain evidence="9 10">NIES-2285</strain>
    </source>
</reference>
<evidence type="ECO:0000313" key="9">
    <source>
        <dbReference type="EMBL" id="GAQ85466.1"/>
    </source>
</evidence>
<keyword evidence="4 7" id="KW-1133">Transmembrane helix</keyword>
<dbReference type="Gene3D" id="1.20.1250.20">
    <property type="entry name" value="MFS general substrate transporter like domains"/>
    <property type="match status" value="1"/>
</dbReference>
<feature type="domain" description="SPX" evidence="8">
    <location>
        <begin position="2"/>
        <end position="146"/>
    </location>
</feature>
<evidence type="ECO:0000256" key="6">
    <source>
        <dbReference type="SAM" id="MobiDB-lite"/>
    </source>
</evidence>
<accession>A0A0U9I7N0</accession>
<dbReference type="Pfam" id="PF07690">
    <property type="entry name" value="MFS_1"/>
    <property type="match status" value="1"/>
</dbReference>
<proteinExistence type="inferred from homology"/>
<feature type="transmembrane region" description="Helical" evidence="7">
    <location>
        <begin position="293"/>
        <end position="316"/>
    </location>
</feature>
<dbReference type="PROSITE" id="PS51382">
    <property type="entry name" value="SPX"/>
    <property type="match status" value="1"/>
</dbReference>
<name>A0A0U9I7N0_KLENI</name>
<dbReference type="InterPro" id="IPR051068">
    <property type="entry name" value="MFS_Domain-Containing_Protein"/>
</dbReference>
<feature type="transmembrane region" description="Helical" evidence="7">
    <location>
        <begin position="559"/>
        <end position="580"/>
    </location>
</feature>
<dbReference type="SUPFAM" id="SSF103473">
    <property type="entry name" value="MFS general substrate transporter"/>
    <property type="match status" value="1"/>
</dbReference>
<evidence type="ECO:0000256" key="7">
    <source>
        <dbReference type="SAM" id="Phobius"/>
    </source>
</evidence>
<dbReference type="AlphaFoldDB" id="A0A0U9I7N0"/>
<dbReference type="GO" id="GO:0022857">
    <property type="term" value="F:transmembrane transporter activity"/>
    <property type="evidence" value="ECO:0000318"/>
    <property type="project" value="GO_Central"/>
</dbReference>
<evidence type="ECO:0000256" key="3">
    <source>
        <dbReference type="ARBA" id="ARBA00022692"/>
    </source>
</evidence>
<feature type="transmembrane region" description="Helical" evidence="7">
    <location>
        <begin position="683"/>
        <end position="705"/>
    </location>
</feature>
<dbReference type="PANTHER" id="PTHR23510:SF64">
    <property type="entry name" value="INNER MEMBRANE TRANSPORT PROTEIN YAJR"/>
    <property type="match status" value="1"/>
</dbReference>
<dbReference type="CDD" id="cd14479">
    <property type="entry name" value="SPX-MFS_plant"/>
    <property type="match status" value="1"/>
</dbReference>
<sequence length="714" mass="80117">MVQFGHQLVAQRVPGWENHYIDYKTLKKKIKEFRPRRITATEDEMAELIREFAESLDYQVEKVVLFFIQEQGQLAEHLIELQHTKETTFKKNDMAQVAGLMDDYRHVGYELLRLLRFVKLNLTGLRKIIKKFEKNLGVRVMEQYVASRGQGPYSQLQQLFRTTGVGALVGAMTRNLEELRTQQLMPHRTTSFALFRRATLAPPSEDEPVLREIQEEREQLAELWNFQRFTAVGLLIDLETPMQHRDVDLTPEEEAERFHVPSLYINLACTFFYMVNYYIIVPTSDDYAVLLHMPASVAGIMIGAMPLTALVSTFVYSAWSNRSYREPLIVSTIILIIGNIFYALALVFNSVWLVLLGRAFNGLGGARAINRRYIADWVPVKQRTQASAAFVSASAFGMAAGPAMAGLMTSLDFRIPFLPGRPIVVNDVTAPGWIMTLWWALFLVAVFVFFKEPHRPDPTMTPSHSSANLTNAKRPLLLPDPPEVESGAASDGRGSEFGSEEEVEAPAKTLAEVWREMNSPVLVTLLVYFMLKFATEVLISESSIVTKYYFRWTPRSVGAFLSVLGLTVLPVNYLIGSFIGNVYEDRLVIMWTEVITVVGVVLNLSYEPLIPYSLPQYVAGAILIFVATCALEGVNMALLSKTMSPRLSKGTYNCGLLSTEAGTLARAISDIMITAMGGFGQKYILNLTMLPTLVVASGTTIVTFLKYRSLKTAL</sequence>
<evidence type="ECO:0000256" key="1">
    <source>
        <dbReference type="ARBA" id="ARBA00004141"/>
    </source>
</evidence>
<dbReference type="OMA" id="KAMENEY"/>
<evidence type="ECO:0000256" key="4">
    <source>
        <dbReference type="ARBA" id="ARBA00022989"/>
    </source>
</evidence>
<feature type="region of interest" description="Disordered" evidence="6">
    <location>
        <begin position="480"/>
        <end position="501"/>
    </location>
</feature>
<organism evidence="9 10">
    <name type="scientific">Klebsormidium nitens</name>
    <name type="common">Green alga</name>
    <name type="synonym">Ulothrix nitens</name>
    <dbReference type="NCBI Taxonomy" id="105231"/>
    <lineage>
        <taxon>Eukaryota</taxon>
        <taxon>Viridiplantae</taxon>
        <taxon>Streptophyta</taxon>
        <taxon>Klebsormidiophyceae</taxon>
        <taxon>Klebsormidiales</taxon>
        <taxon>Klebsormidiaceae</taxon>
        <taxon>Klebsormidium</taxon>
    </lineage>
</organism>
<feature type="transmembrane region" description="Helical" evidence="7">
    <location>
        <begin position="587"/>
        <end position="606"/>
    </location>
</feature>
<keyword evidence="5 7" id="KW-0472">Membrane</keyword>
<dbReference type="Proteomes" id="UP000054558">
    <property type="component" value="Unassembled WGS sequence"/>
</dbReference>
<gene>
    <name evidence="9" type="ORF">KFL_002360170</name>
</gene>
<evidence type="ECO:0000256" key="2">
    <source>
        <dbReference type="ARBA" id="ARBA00008335"/>
    </source>
</evidence>